<dbReference type="GO" id="GO:0003676">
    <property type="term" value="F:nucleic acid binding"/>
    <property type="evidence" value="ECO:0007669"/>
    <property type="project" value="InterPro"/>
</dbReference>
<comment type="caution">
    <text evidence="1">The sequence shown here is derived from an EMBL/GenBank/DDBJ whole genome shotgun (WGS) entry which is preliminary data.</text>
</comment>
<dbReference type="OrthoDB" id="5410741at2759"/>
<evidence type="ECO:0000313" key="2">
    <source>
        <dbReference type="Proteomes" id="UP000799764"/>
    </source>
</evidence>
<reference evidence="1" key="1">
    <citation type="journal article" date="2020" name="Stud. Mycol.">
        <title>101 Dothideomycetes genomes: a test case for predicting lifestyles and emergence of pathogens.</title>
        <authorList>
            <person name="Haridas S."/>
            <person name="Albert R."/>
            <person name="Binder M."/>
            <person name="Bloem J."/>
            <person name="Labutti K."/>
            <person name="Salamov A."/>
            <person name="Andreopoulos B."/>
            <person name="Baker S."/>
            <person name="Barry K."/>
            <person name="Bills G."/>
            <person name="Bluhm B."/>
            <person name="Cannon C."/>
            <person name="Castanera R."/>
            <person name="Culley D."/>
            <person name="Daum C."/>
            <person name="Ezra D."/>
            <person name="Gonzalez J."/>
            <person name="Henrissat B."/>
            <person name="Kuo A."/>
            <person name="Liang C."/>
            <person name="Lipzen A."/>
            <person name="Lutzoni F."/>
            <person name="Magnuson J."/>
            <person name="Mondo S."/>
            <person name="Nolan M."/>
            <person name="Ohm R."/>
            <person name="Pangilinan J."/>
            <person name="Park H.-J."/>
            <person name="Ramirez L."/>
            <person name="Alfaro M."/>
            <person name="Sun H."/>
            <person name="Tritt A."/>
            <person name="Yoshinaga Y."/>
            <person name="Zwiers L.-H."/>
            <person name="Turgeon B."/>
            <person name="Goodwin S."/>
            <person name="Spatafora J."/>
            <person name="Crous P."/>
            <person name="Grigoriev I."/>
        </authorList>
    </citation>
    <scope>NUCLEOTIDE SEQUENCE</scope>
    <source>
        <strain evidence="1">CBS 690.94</strain>
    </source>
</reference>
<name>A0A9P4PHD6_9PLEO</name>
<accession>A0A9P4PHD6</accession>
<evidence type="ECO:0000313" key="1">
    <source>
        <dbReference type="EMBL" id="KAF2443208.1"/>
    </source>
</evidence>
<dbReference type="InterPro" id="IPR036397">
    <property type="entry name" value="RNaseH_sf"/>
</dbReference>
<gene>
    <name evidence="1" type="ORF">P171DRAFT_363881</name>
</gene>
<proteinExistence type="predicted"/>
<evidence type="ECO:0008006" key="3">
    <source>
        <dbReference type="Google" id="ProtNLM"/>
    </source>
</evidence>
<dbReference type="Gene3D" id="3.30.420.10">
    <property type="entry name" value="Ribonuclease H-like superfamily/Ribonuclease H"/>
    <property type="match status" value="1"/>
</dbReference>
<protein>
    <recommendedName>
        <fullName evidence="3">Tc1-like transposase DDE domain-containing protein</fullName>
    </recommendedName>
</protein>
<keyword evidence="2" id="KW-1185">Reference proteome</keyword>
<organism evidence="1 2">
    <name type="scientific">Karstenula rhodostoma CBS 690.94</name>
    <dbReference type="NCBI Taxonomy" id="1392251"/>
    <lineage>
        <taxon>Eukaryota</taxon>
        <taxon>Fungi</taxon>
        <taxon>Dikarya</taxon>
        <taxon>Ascomycota</taxon>
        <taxon>Pezizomycotina</taxon>
        <taxon>Dothideomycetes</taxon>
        <taxon>Pleosporomycetidae</taxon>
        <taxon>Pleosporales</taxon>
        <taxon>Massarineae</taxon>
        <taxon>Didymosphaeriaceae</taxon>
        <taxon>Karstenula</taxon>
    </lineage>
</organism>
<dbReference type="AlphaFoldDB" id="A0A9P4PHD6"/>
<feature type="non-terminal residue" evidence="1">
    <location>
        <position position="1"/>
    </location>
</feature>
<dbReference type="Proteomes" id="UP000799764">
    <property type="component" value="Unassembled WGS sequence"/>
</dbReference>
<sequence length="92" mass="10925">FKRNKISLYPYPPYSLDLNPIENIWAILKDRLNKRPRGSLGYRTSSESIGLYIRAIKEEWDLIPQEIIDNCILSIPRCWEVVKEAKGYYTKY</sequence>
<dbReference type="EMBL" id="MU001503">
    <property type="protein sequence ID" value="KAF2443208.1"/>
    <property type="molecule type" value="Genomic_DNA"/>
</dbReference>